<comment type="caution">
    <text evidence="4">The sequence shown here is derived from an EMBL/GenBank/DDBJ whole genome shotgun (WGS) entry which is preliminary data.</text>
</comment>
<dbReference type="InterPro" id="IPR036259">
    <property type="entry name" value="MFS_trans_sf"/>
</dbReference>
<keyword evidence="5" id="KW-1185">Reference proteome</keyword>
<feature type="transmembrane region" description="Helical" evidence="2">
    <location>
        <begin position="90"/>
        <end position="109"/>
    </location>
</feature>
<evidence type="ECO:0000313" key="4">
    <source>
        <dbReference type="EMBL" id="CAH3188369.1"/>
    </source>
</evidence>
<sequence>MFSGEGCSVRKRPKQQDDCWSYVICFCATLSQALIMGIALGTFGVLLRVIMQQFNSGRGQTAWIGALAVGLSYFAAPAVGGMSDCFGCRVMTICGSLLCAISLFATSFAKSISHVFLSYGLLFGLGAACVRTCTFLVAAKHFNRRRSMATGLVSSGTGLGIFVFGPIAQELLGVLGLQNTYLVLAGFALFVCVLAVSFSSTTEDTEEKCDKHMQKDQEAYSEKKLKTGFQRWKIFDCSPWRTPTFAVVTIGYAAIALGDYVPLIHLV</sequence>
<comment type="subcellular location">
    <subcellularLocation>
        <location evidence="1">Membrane</location>
        <topology evidence="1">Multi-pass membrane protein</topology>
    </subcellularLocation>
</comment>
<gene>
    <name evidence="4" type="ORF">PEVE_00018481</name>
</gene>
<name>A0ABN8SBP0_9CNID</name>
<keyword evidence="2" id="KW-0812">Transmembrane</keyword>
<dbReference type="Pfam" id="PF07690">
    <property type="entry name" value="MFS_1"/>
    <property type="match status" value="1"/>
</dbReference>
<feature type="transmembrane region" description="Helical" evidence="2">
    <location>
        <begin position="62"/>
        <end position="83"/>
    </location>
</feature>
<keyword evidence="2" id="KW-0472">Membrane</keyword>
<dbReference type="PANTHER" id="PTHR11360:SF251">
    <property type="entry name" value="MAJOR FACILITATOR SUPERFAMILY (MFS) PROFILE DOMAIN-CONTAINING PROTEIN"/>
    <property type="match status" value="1"/>
</dbReference>
<protein>
    <recommendedName>
        <fullName evidence="3">Major facilitator superfamily (MFS) profile domain-containing protein</fullName>
    </recommendedName>
</protein>
<dbReference type="Gene3D" id="1.20.1250.20">
    <property type="entry name" value="MFS general substrate transporter like domains"/>
    <property type="match status" value="1"/>
</dbReference>
<feature type="transmembrane region" description="Helical" evidence="2">
    <location>
        <begin position="149"/>
        <end position="168"/>
    </location>
</feature>
<dbReference type="EMBL" id="CALNXI010002503">
    <property type="protein sequence ID" value="CAH3188369.1"/>
    <property type="molecule type" value="Genomic_DNA"/>
</dbReference>
<dbReference type="InterPro" id="IPR050327">
    <property type="entry name" value="Proton-linked_MCT"/>
</dbReference>
<dbReference type="InterPro" id="IPR011701">
    <property type="entry name" value="MFS"/>
</dbReference>
<evidence type="ECO:0000256" key="1">
    <source>
        <dbReference type="ARBA" id="ARBA00004141"/>
    </source>
</evidence>
<accession>A0ABN8SBP0</accession>
<dbReference type="PROSITE" id="PS50850">
    <property type="entry name" value="MFS"/>
    <property type="match status" value="1"/>
</dbReference>
<proteinExistence type="predicted"/>
<reference evidence="4 5" key="1">
    <citation type="submission" date="2022-05" db="EMBL/GenBank/DDBJ databases">
        <authorList>
            <consortium name="Genoscope - CEA"/>
            <person name="William W."/>
        </authorList>
    </citation>
    <scope>NUCLEOTIDE SEQUENCE [LARGE SCALE GENOMIC DNA]</scope>
</reference>
<dbReference type="PANTHER" id="PTHR11360">
    <property type="entry name" value="MONOCARBOXYLATE TRANSPORTER"/>
    <property type="match status" value="1"/>
</dbReference>
<keyword evidence="2" id="KW-1133">Transmembrane helix</keyword>
<feature type="transmembrane region" description="Helical" evidence="2">
    <location>
        <begin position="115"/>
        <end position="137"/>
    </location>
</feature>
<feature type="transmembrane region" description="Helical" evidence="2">
    <location>
        <begin position="20"/>
        <end position="50"/>
    </location>
</feature>
<dbReference type="InterPro" id="IPR020846">
    <property type="entry name" value="MFS_dom"/>
</dbReference>
<evidence type="ECO:0000256" key="2">
    <source>
        <dbReference type="SAM" id="Phobius"/>
    </source>
</evidence>
<evidence type="ECO:0000259" key="3">
    <source>
        <dbReference type="PROSITE" id="PS50850"/>
    </source>
</evidence>
<feature type="transmembrane region" description="Helical" evidence="2">
    <location>
        <begin position="180"/>
        <end position="198"/>
    </location>
</feature>
<dbReference type="Proteomes" id="UP001159427">
    <property type="component" value="Unassembled WGS sequence"/>
</dbReference>
<evidence type="ECO:0000313" key="5">
    <source>
        <dbReference type="Proteomes" id="UP001159427"/>
    </source>
</evidence>
<feature type="domain" description="Major facilitator superfamily (MFS) profile" evidence="3">
    <location>
        <begin position="25"/>
        <end position="267"/>
    </location>
</feature>
<dbReference type="SUPFAM" id="SSF103473">
    <property type="entry name" value="MFS general substrate transporter"/>
    <property type="match status" value="1"/>
</dbReference>
<organism evidence="4 5">
    <name type="scientific">Porites evermanni</name>
    <dbReference type="NCBI Taxonomy" id="104178"/>
    <lineage>
        <taxon>Eukaryota</taxon>
        <taxon>Metazoa</taxon>
        <taxon>Cnidaria</taxon>
        <taxon>Anthozoa</taxon>
        <taxon>Hexacorallia</taxon>
        <taxon>Scleractinia</taxon>
        <taxon>Fungiina</taxon>
        <taxon>Poritidae</taxon>
        <taxon>Porites</taxon>
    </lineage>
</organism>
<feature type="non-terminal residue" evidence="4">
    <location>
        <position position="267"/>
    </location>
</feature>